<dbReference type="EMBL" id="BTSX01000005">
    <property type="protein sequence ID" value="GMS98514.1"/>
    <property type="molecule type" value="Genomic_DNA"/>
</dbReference>
<evidence type="ECO:0000313" key="2">
    <source>
        <dbReference type="EMBL" id="GMS98514.1"/>
    </source>
</evidence>
<feature type="non-terminal residue" evidence="2">
    <location>
        <position position="762"/>
    </location>
</feature>
<feature type="compositionally biased region" description="Low complexity" evidence="1">
    <location>
        <begin position="587"/>
        <end position="602"/>
    </location>
</feature>
<feature type="compositionally biased region" description="Low complexity" evidence="1">
    <location>
        <begin position="178"/>
        <end position="197"/>
    </location>
</feature>
<dbReference type="Proteomes" id="UP001432027">
    <property type="component" value="Unassembled WGS sequence"/>
</dbReference>
<feature type="compositionally biased region" description="Polar residues" evidence="1">
    <location>
        <begin position="564"/>
        <end position="581"/>
    </location>
</feature>
<proteinExistence type="predicted"/>
<name>A0AAV5TX19_9BILA</name>
<feature type="region of interest" description="Disordered" evidence="1">
    <location>
        <begin position="697"/>
        <end position="720"/>
    </location>
</feature>
<protein>
    <submittedName>
        <fullName evidence="2">Uncharacterized protein</fullName>
    </submittedName>
</protein>
<evidence type="ECO:0000313" key="3">
    <source>
        <dbReference type="Proteomes" id="UP001432027"/>
    </source>
</evidence>
<comment type="caution">
    <text evidence="2">The sequence shown here is derived from an EMBL/GenBank/DDBJ whole genome shotgun (WGS) entry which is preliminary data.</text>
</comment>
<accession>A0AAV5TX19</accession>
<organism evidence="2 3">
    <name type="scientific">Pristionchus entomophagus</name>
    <dbReference type="NCBI Taxonomy" id="358040"/>
    <lineage>
        <taxon>Eukaryota</taxon>
        <taxon>Metazoa</taxon>
        <taxon>Ecdysozoa</taxon>
        <taxon>Nematoda</taxon>
        <taxon>Chromadorea</taxon>
        <taxon>Rhabditida</taxon>
        <taxon>Rhabditina</taxon>
        <taxon>Diplogasteromorpha</taxon>
        <taxon>Diplogasteroidea</taxon>
        <taxon>Neodiplogasteridae</taxon>
        <taxon>Pristionchus</taxon>
    </lineage>
</organism>
<reference evidence="2" key="1">
    <citation type="submission" date="2023-10" db="EMBL/GenBank/DDBJ databases">
        <title>Genome assembly of Pristionchus species.</title>
        <authorList>
            <person name="Yoshida K."/>
            <person name="Sommer R.J."/>
        </authorList>
    </citation>
    <scope>NUCLEOTIDE SEQUENCE</scope>
    <source>
        <strain evidence="2">RS0144</strain>
    </source>
</reference>
<feature type="non-terminal residue" evidence="2">
    <location>
        <position position="1"/>
    </location>
</feature>
<dbReference type="AlphaFoldDB" id="A0AAV5TX19"/>
<sequence length="762" mass="81534">QNVNLDIGPSAHSDGLDLPFNDITTLRFFFNLGVQQSRVVLLSLHFVQVYYEKSQQQLQQQPIANAAAAPTLSALQQHQHILEQQRKSVFAAAANAANDALRQRNQQAILSTTGSDAPARHHVPGTTHSTNRAGATGSAAATNATHEQAVQLVTTQQTSVSVAAAAGSSSTDDATYPAANSSAAEETTEDSASSTATLKQKAPITSSIQKSLKVTSLNDLVLKLASTKVDRQRRKKKQNVPSRSDPMDAAPASSTSRSAFAIRSDPASLRLEHALSMHLPPDVSSSRSAAADDQISSHKLISATAKPPAVNDFRVTEKDDTRDGPALAPMLMVSYFNSHFGKTTKPLQRRGVHNPSVQSKLIPLSYDNQNPQHQQQKSTSCPSAIESATADAAIESLQQLTHMAIRRPVKQTSWSIHNILNDTASTSKNGTTSPIHLSAPGVPHGVHDIQDVVEPDDNDVAHRELATTSSALSQILVDQSAAKFAANKSDDNELMAPTSTVVRESSTRSTVTYANRVSFSEHMSAPGTSSGDLYRLDDYEPDEVEEPPRQLAKAASSLIEVRDSQSASEDTTKTTNASEVATATVPEESLSESSDSCASETSFPKHLSAPRMPAGLHNRLDNEEPSEYDEVLRLSGTTSPTLIQVITAQSDQSAAECATSNSDNSEALRTSTVLGASSSGSADACANGSSCHLSAHSTLSDVQDRKDDGEPAIRNDRNPTNSICPTFDLKNITEMMSLFNNRVSAMAEEIRSLKEQLIINKY</sequence>
<feature type="compositionally biased region" description="Basic and acidic residues" evidence="1">
    <location>
        <begin position="702"/>
        <end position="717"/>
    </location>
</feature>
<gene>
    <name evidence="2" type="ORF">PENTCL1PPCAC_20689</name>
</gene>
<feature type="region of interest" description="Disordered" evidence="1">
    <location>
        <begin position="112"/>
        <end position="144"/>
    </location>
</feature>
<feature type="region of interest" description="Disordered" evidence="1">
    <location>
        <begin position="164"/>
        <end position="204"/>
    </location>
</feature>
<evidence type="ECO:0000256" key="1">
    <source>
        <dbReference type="SAM" id="MobiDB-lite"/>
    </source>
</evidence>
<feature type="region of interest" description="Disordered" evidence="1">
    <location>
        <begin position="228"/>
        <end position="260"/>
    </location>
</feature>
<feature type="compositionally biased region" description="Low complexity" evidence="1">
    <location>
        <begin position="129"/>
        <end position="144"/>
    </location>
</feature>
<keyword evidence="3" id="KW-1185">Reference proteome</keyword>
<feature type="region of interest" description="Disordered" evidence="1">
    <location>
        <begin position="540"/>
        <end position="625"/>
    </location>
</feature>